<dbReference type="NCBIfam" id="NF047850">
    <property type="entry name" value="Lsa25"/>
    <property type="match status" value="1"/>
</dbReference>
<dbReference type="InterPro" id="IPR011460">
    <property type="entry name" value="Lcl_C"/>
</dbReference>
<dbReference type="AlphaFoldDB" id="A0A2P2E4A8"/>
<feature type="domain" description="Lcl C-terminal" evidence="1">
    <location>
        <begin position="65"/>
        <end position="242"/>
    </location>
</feature>
<reference evidence="2 3" key="1">
    <citation type="submission" date="2018-02" db="EMBL/GenBank/DDBJ databases">
        <title>Novel Leptospira species isolated from soil and water in Japan.</title>
        <authorList>
            <person name="Nakao R."/>
            <person name="Masuzawa T."/>
        </authorList>
    </citation>
    <scope>NUCLEOTIDE SEQUENCE [LARGE SCALE GENOMIC DNA]</scope>
    <source>
        <strain evidence="2 3">YH101</strain>
    </source>
</reference>
<dbReference type="EMBL" id="BFBB01000008">
    <property type="protein sequence ID" value="GBF51702.1"/>
    <property type="molecule type" value="Genomic_DNA"/>
</dbReference>
<proteinExistence type="predicted"/>
<dbReference type="PANTHER" id="PTHR35812">
    <property type="entry name" value="LIPOPROTEIN"/>
    <property type="match status" value="1"/>
</dbReference>
<dbReference type="RefSeq" id="WP_108978010.1">
    <property type="nucleotide sequence ID" value="NZ_BFBB01000008.1"/>
</dbReference>
<organism evidence="2 3">
    <name type="scientific">Leptospira ryugenii</name>
    <dbReference type="NCBI Taxonomy" id="1917863"/>
    <lineage>
        <taxon>Bacteria</taxon>
        <taxon>Pseudomonadati</taxon>
        <taxon>Spirochaetota</taxon>
        <taxon>Spirochaetia</taxon>
        <taxon>Leptospirales</taxon>
        <taxon>Leptospiraceae</taxon>
        <taxon>Leptospira</taxon>
    </lineage>
</organism>
<dbReference type="Proteomes" id="UP000245133">
    <property type="component" value="Unassembled WGS sequence"/>
</dbReference>
<gene>
    <name evidence="2" type="ORF">LPTSP4_32400</name>
</gene>
<comment type="caution">
    <text evidence="2">The sequence shown here is derived from an EMBL/GenBank/DDBJ whole genome shotgun (WGS) entry which is preliminary data.</text>
</comment>
<accession>A0A2P2E4A8</accession>
<evidence type="ECO:0000313" key="2">
    <source>
        <dbReference type="EMBL" id="GBF51702.1"/>
    </source>
</evidence>
<evidence type="ECO:0000313" key="3">
    <source>
        <dbReference type="Proteomes" id="UP000245133"/>
    </source>
</evidence>
<protein>
    <recommendedName>
        <fullName evidence="1">Lcl C-terminal domain-containing protein</fullName>
    </recommendedName>
</protein>
<name>A0A2P2E4A8_9LEPT</name>
<evidence type="ECO:0000259" key="1">
    <source>
        <dbReference type="Pfam" id="PF07603"/>
    </source>
</evidence>
<dbReference type="OrthoDB" id="338808at2"/>
<dbReference type="PANTHER" id="PTHR35812:SF1">
    <property type="entry name" value="LIPOPROTEIN"/>
    <property type="match status" value="1"/>
</dbReference>
<keyword evidence="3" id="KW-1185">Reference proteome</keyword>
<dbReference type="Pfam" id="PF07603">
    <property type="entry name" value="Lcl_C"/>
    <property type="match status" value="1"/>
</dbReference>
<sequence length="244" mass="27003">MKYLIRSLTSIISPSTAVLICLVFSLVNCQERPVKQVFPGLTDEEASIVFTGILLNTGFTDNRDGTVTDNIAGLIWRKCSQGQVYRIANNDCQGIERVTATNPILNIGSDTIRWGATPLAYCSIATQACNTLNVPQVLIGSSPLVISGESEAFRSCNALNDANGAPGWRVPNPIELQRLTLGGRNAMLALFPQTQEEYYWTNLSRAEDVIGQTAATVIFEQVRFGEIEYRTKTDRYYVRCVRPR</sequence>